<dbReference type="PANTHER" id="PTHR43421:SF1">
    <property type="entry name" value="METALLOPROTEASE PMBA"/>
    <property type="match status" value="1"/>
</dbReference>
<dbReference type="InterPro" id="IPR045570">
    <property type="entry name" value="Metalloprtase-TldD/E_cen_dom"/>
</dbReference>
<dbReference type="Gene3D" id="3.30.2290.10">
    <property type="entry name" value="PmbA/TldD superfamily"/>
    <property type="match status" value="1"/>
</dbReference>
<protein>
    <submittedName>
        <fullName evidence="5">PmbA protein</fullName>
    </submittedName>
</protein>
<evidence type="ECO:0000259" key="4">
    <source>
        <dbReference type="Pfam" id="PF19290"/>
    </source>
</evidence>
<sequence length="437" mass="48936">MEDIRSMVSKYVKPPFEYEIYLETSKKESIEVSDEKLESLSKSTDAGLGIRVLWDNRIGFAYTTHLKEEAIRDCVEKAMEICQLTPQDDGFSFYCQKPREEPLPYELLDLPIQDKIDLVVSLEKKAKLLDSRIKGVRKVGIKEKEVEVYCYNSCGLEYHYKTTFYTSSISALAEDKGDASISYDFRGARRFKDLDLDGMVQEVVFKAVSLLNPKPYETKVMPVVLFRSASAMLLEAFSSMFSGESLLKNKTLLKDRVGEKISSERLSIIDDGSMKDGFLSFPFDAEGIRTRRKVLVDRGIFKGFFHSLYTANKLKTEPTGNSIRESFKSLPSCGITNFYIESGDADIDELVSSFDEVFLILDLMGLHTVDPVSGDFSLGASGIIYKRGKKEKSVRGVTLSGNVLQLWEGVVGVGSDLIFYANVGSPSLLIEKLTVSG</sequence>
<evidence type="ECO:0000259" key="2">
    <source>
        <dbReference type="Pfam" id="PF01523"/>
    </source>
</evidence>
<dbReference type="Pfam" id="PF01523">
    <property type="entry name" value="PmbA_TldD_1st"/>
    <property type="match status" value="1"/>
</dbReference>
<evidence type="ECO:0000256" key="1">
    <source>
        <dbReference type="ARBA" id="ARBA00005836"/>
    </source>
</evidence>
<reference evidence="6" key="1">
    <citation type="submission" date="2017-09" db="EMBL/GenBank/DDBJ databases">
        <authorList>
            <person name="Varghese N."/>
            <person name="Submissions S."/>
        </authorList>
    </citation>
    <scope>NUCLEOTIDE SEQUENCE [LARGE SCALE GENOMIC DNA]</scope>
    <source>
        <strain evidence="6">DSM 2913</strain>
    </source>
</reference>
<dbReference type="Pfam" id="PF19289">
    <property type="entry name" value="PmbA_TldD_3rd"/>
    <property type="match status" value="1"/>
</dbReference>
<dbReference type="PANTHER" id="PTHR43421">
    <property type="entry name" value="METALLOPROTEASE PMBA"/>
    <property type="match status" value="1"/>
</dbReference>
<dbReference type="GO" id="GO:0008237">
    <property type="term" value="F:metallopeptidase activity"/>
    <property type="evidence" value="ECO:0007669"/>
    <property type="project" value="InterPro"/>
</dbReference>
<evidence type="ECO:0000313" key="6">
    <source>
        <dbReference type="Proteomes" id="UP000218627"/>
    </source>
</evidence>
<dbReference type="GO" id="GO:0005829">
    <property type="term" value="C:cytosol"/>
    <property type="evidence" value="ECO:0007669"/>
    <property type="project" value="TreeGrafter"/>
</dbReference>
<dbReference type="GO" id="GO:0006508">
    <property type="term" value="P:proteolysis"/>
    <property type="evidence" value="ECO:0007669"/>
    <property type="project" value="InterPro"/>
</dbReference>
<comment type="similarity">
    <text evidence="1">Belongs to the peptidase U62 family.</text>
</comment>
<name>A0A285P9C3_9AQUI</name>
<dbReference type="InterPro" id="IPR047657">
    <property type="entry name" value="PmbA"/>
</dbReference>
<dbReference type="InterPro" id="IPR045569">
    <property type="entry name" value="Metalloprtase-TldD/E_C"/>
</dbReference>
<gene>
    <name evidence="5" type="ORF">SAMN06265353_1605</name>
</gene>
<dbReference type="SUPFAM" id="SSF111283">
    <property type="entry name" value="Putative modulator of DNA gyrase, PmbA/TldD"/>
    <property type="match status" value="1"/>
</dbReference>
<keyword evidence="6" id="KW-1185">Reference proteome</keyword>
<feature type="domain" description="Metalloprotease TldD/E C-terminal" evidence="3">
    <location>
        <begin position="219"/>
        <end position="437"/>
    </location>
</feature>
<organism evidence="5 6">
    <name type="scientific">Hydrogenobacter hydrogenophilus</name>
    <dbReference type="NCBI Taxonomy" id="35835"/>
    <lineage>
        <taxon>Bacteria</taxon>
        <taxon>Pseudomonadati</taxon>
        <taxon>Aquificota</taxon>
        <taxon>Aquificia</taxon>
        <taxon>Aquificales</taxon>
        <taxon>Aquificaceae</taxon>
        <taxon>Hydrogenobacter</taxon>
    </lineage>
</organism>
<evidence type="ECO:0000313" key="5">
    <source>
        <dbReference type="EMBL" id="SNZ16481.1"/>
    </source>
</evidence>
<feature type="domain" description="Metalloprotease TldD/E N-terminal" evidence="2">
    <location>
        <begin position="18"/>
        <end position="81"/>
    </location>
</feature>
<accession>A0A285P9C3</accession>
<dbReference type="Pfam" id="PF19290">
    <property type="entry name" value="PmbA_TldD_2nd"/>
    <property type="match status" value="1"/>
</dbReference>
<dbReference type="InterPro" id="IPR002510">
    <property type="entry name" value="Metalloprtase-TldD/E_N"/>
</dbReference>
<proteinExistence type="inferred from homology"/>
<dbReference type="AlphaFoldDB" id="A0A285P9C3"/>
<dbReference type="Proteomes" id="UP000218627">
    <property type="component" value="Unassembled WGS sequence"/>
</dbReference>
<dbReference type="EMBL" id="OBEN01000012">
    <property type="protein sequence ID" value="SNZ16481.1"/>
    <property type="molecule type" value="Genomic_DNA"/>
</dbReference>
<dbReference type="InterPro" id="IPR035068">
    <property type="entry name" value="TldD/PmbA_N"/>
</dbReference>
<evidence type="ECO:0000259" key="3">
    <source>
        <dbReference type="Pfam" id="PF19289"/>
    </source>
</evidence>
<dbReference type="InterPro" id="IPR036059">
    <property type="entry name" value="TldD/PmbA_sf"/>
</dbReference>
<feature type="domain" description="Metalloprotease TldD/E central" evidence="4">
    <location>
        <begin position="106"/>
        <end position="211"/>
    </location>
</feature>
<dbReference type="OrthoDB" id="9803213at2"/>
<dbReference type="RefSeq" id="WP_096603302.1">
    <property type="nucleotide sequence ID" value="NZ_OBEN01000012.1"/>
</dbReference>